<comment type="caution">
    <text evidence="15">The sequence shown here is derived from an EMBL/GenBank/DDBJ whole genome shotgun (WGS) entry which is preliminary data.</text>
</comment>
<dbReference type="Gene3D" id="3.40.50.300">
    <property type="entry name" value="P-loop containing nucleotide triphosphate hydrolases"/>
    <property type="match status" value="2"/>
</dbReference>
<evidence type="ECO:0000256" key="6">
    <source>
        <dbReference type="ARBA" id="ARBA00022884"/>
    </source>
</evidence>
<evidence type="ECO:0000256" key="5">
    <source>
        <dbReference type="ARBA" id="ARBA00022840"/>
    </source>
</evidence>
<dbReference type="GO" id="GO:0005840">
    <property type="term" value="C:ribosome"/>
    <property type="evidence" value="ECO:0007669"/>
    <property type="project" value="TreeGrafter"/>
</dbReference>
<dbReference type="InterPro" id="IPR034415">
    <property type="entry name" value="CsdA_RRM"/>
</dbReference>
<keyword evidence="3 9" id="KW-0378">Hydrolase</keyword>
<dbReference type="InterPro" id="IPR005580">
    <property type="entry name" value="DbpA/CsdA_RNA-bd_dom"/>
</dbReference>
<dbReference type="Gene3D" id="3.30.70.330">
    <property type="match status" value="1"/>
</dbReference>
<dbReference type="InterPro" id="IPR000629">
    <property type="entry name" value="RNA-helicase_DEAD-box_CS"/>
</dbReference>
<evidence type="ECO:0000313" key="15">
    <source>
        <dbReference type="EMBL" id="PZN73144.1"/>
    </source>
</evidence>
<evidence type="ECO:0000259" key="12">
    <source>
        <dbReference type="PROSITE" id="PS51192"/>
    </source>
</evidence>
<feature type="short sequence motif" description="Q motif" evidence="10">
    <location>
        <begin position="8"/>
        <end position="36"/>
    </location>
</feature>
<dbReference type="HAMAP" id="MF_00964">
    <property type="entry name" value="DEAD_helicase_DeaD"/>
    <property type="match status" value="1"/>
</dbReference>
<organism evidence="15 16">
    <name type="scientific">Candidatus Methylumidiphilus alinenensis</name>
    <dbReference type="NCBI Taxonomy" id="2202197"/>
    <lineage>
        <taxon>Bacteria</taxon>
        <taxon>Pseudomonadati</taxon>
        <taxon>Pseudomonadota</taxon>
        <taxon>Gammaproteobacteria</taxon>
        <taxon>Methylococcales</taxon>
        <taxon>Candidatus Methylumidiphilus</taxon>
    </lineage>
</organism>
<comment type="similarity">
    <text evidence="9">Belongs to the DEAD box helicase family. DeaD/CsdA subfamily.</text>
</comment>
<feature type="domain" description="Helicase ATP-binding" evidence="12">
    <location>
        <begin position="39"/>
        <end position="210"/>
    </location>
</feature>
<feature type="compositionally biased region" description="Basic and acidic residues" evidence="11">
    <location>
        <begin position="460"/>
        <end position="480"/>
    </location>
</feature>
<dbReference type="Pfam" id="PF00271">
    <property type="entry name" value="Helicase_C"/>
    <property type="match status" value="1"/>
</dbReference>
<evidence type="ECO:0000256" key="3">
    <source>
        <dbReference type="ARBA" id="ARBA00022801"/>
    </source>
</evidence>
<protein>
    <recommendedName>
        <fullName evidence="9">ATP-dependent RNA helicase DeaD</fullName>
        <ecNumber evidence="9">3.6.4.13</ecNumber>
    </recommendedName>
    <alternativeName>
        <fullName evidence="9">Cold-shock DEAD box protein A</fullName>
    </alternativeName>
</protein>
<dbReference type="EMBL" id="QJPH01000465">
    <property type="protein sequence ID" value="PZN73144.1"/>
    <property type="molecule type" value="Genomic_DNA"/>
</dbReference>
<dbReference type="GO" id="GO:0003724">
    <property type="term" value="F:RNA helicase activity"/>
    <property type="evidence" value="ECO:0007669"/>
    <property type="project" value="UniProtKB-UniRule"/>
</dbReference>
<dbReference type="InterPro" id="IPR050547">
    <property type="entry name" value="DEAD_box_RNA_helicases"/>
</dbReference>
<keyword evidence="4 9" id="KW-0347">Helicase</keyword>
<feature type="region of interest" description="Disordered" evidence="11">
    <location>
        <begin position="557"/>
        <end position="578"/>
    </location>
</feature>
<dbReference type="GO" id="GO:0006401">
    <property type="term" value="P:RNA catabolic process"/>
    <property type="evidence" value="ECO:0007669"/>
    <property type="project" value="UniProtKB-UniRule"/>
</dbReference>
<dbReference type="Pfam" id="PF25399">
    <property type="entry name" value="DeaD_dimer"/>
    <property type="match status" value="1"/>
</dbReference>
<keyword evidence="6 9" id="KW-0694">RNA-binding</keyword>
<dbReference type="GO" id="GO:0016887">
    <property type="term" value="F:ATP hydrolysis activity"/>
    <property type="evidence" value="ECO:0007669"/>
    <property type="project" value="RHEA"/>
</dbReference>
<reference evidence="15 16" key="1">
    <citation type="journal article" date="2018" name="Aquat. Microb. Ecol.">
        <title>Gammaproteobacterial methanotrophs dominate.</title>
        <authorList>
            <person name="Rissanen A.J."/>
            <person name="Saarenheimo J."/>
            <person name="Tiirola M."/>
            <person name="Peura S."/>
            <person name="Aalto S.L."/>
            <person name="Karvinen A."/>
            <person name="Nykanen H."/>
        </authorList>
    </citation>
    <scope>NUCLEOTIDE SEQUENCE [LARGE SCALE GENOMIC DNA]</scope>
    <source>
        <strain evidence="15">AMbin10</strain>
    </source>
</reference>
<evidence type="ECO:0000313" key="16">
    <source>
        <dbReference type="Proteomes" id="UP000249396"/>
    </source>
</evidence>
<dbReference type="InterPro" id="IPR044742">
    <property type="entry name" value="DEAD/DEAH_RhlB"/>
</dbReference>
<dbReference type="GO" id="GO:0070417">
    <property type="term" value="P:cellular response to cold"/>
    <property type="evidence" value="ECO:0007669"/>
    <property type="project" value="InterPro"/>
</dbReference>
<feature type="compositionally biased region" description="Basic and acidic residues" evidence="11">
    <location>
        <begin position="439"/>
        <end position="454"/>
    </location>
</feature>
<dbReference type="FunFam" id="3.40.50.300:FF:000108">
    <property type="entry name" value="ATP-dependent RNA helicase RhlE"/>
    <property type="match status" value="1"/>
</dbReference>
<keyword evidence="2 9" id="KW-0547">Nucleotide-binding</keyword>
<name>A0A2W4SJW3_9GAMM</name>
<accession>A0A2W4SJW3</accession>
<dbReference type="SMART" id="SM00487">
    <property type="entry name" value="DEXDc"/>
    <property type="match status" value="1"/>
</dbReference>
<dbReference type="EC" id="3.6.4.13" evidence="9"/>
<dbReference type="InterPro" id="IPR012677">
    <property type="entry name" value="Nucleotide-bd_a/b_plait_sf"/>
</dbReference>
<evidence type="ECO:0000259" key="13">
    <source>
        <dbReference type="PROSITE" id="PS51194"/>
    </source>
</evidence>
<feature type="region of interest" description="Disordered" evidence="11">
    <location>
        <begin position="439"/>
        <end position="485"/>
    </location>
</feature>
<evidence type="ECO:0000256" key="11">
    <source>
        <dbReference type="SAM" id="MobiDB-lite"/>
    </source>
</evidence>
<dbReference type="AlphaFoldDB" id="A0A2W4SJW3"/>
<feature type="domain" description="DEAD-box RNA helicase Q" evidence="14">
    <location>
        <begin position="8"/>
        <end position="36"/>
    </location>
</feature>
<dbReference type="InterPro" id="IPR014014">
    <property type="entry name" value="RNA_helicase_DEAD_Q_motif"/>
</dbReference>
<keyword evidence="1 9" id="KW-0963">Cytoplasm</keyword>
<evidence type="ECO:0000256" key="10">
    <source>
        <dbReference type="PROSITE-ProRule" id="PRU00552"/>
    </source>
</evidence>
<dbReference type="GO" id="GO:0000027">
    <property type="term" value="P:ribosomal large subunit assembly"/>
    <property type="evidence" value="ECO:0007669"/>
    <property type="project" value="UniProtKB-UniRule"/>
</dbReference>
<dbReference type="PANTHER" id="PTHR47963">
    <property type="entry name" value="DEAD-BOX ATP-DEPENDENT RNA HELICASE 47, MITOCHONDRIAL"/>
    <property type="match status" value="1"/>
</dbReference>
<dbReference type="PROSITE" id="PS51195">
    <property type="entry name" value="Q_MOTIF"/>
    <property type="match status" value="1"/>
</dbReference>
<keyword evidence="7 9" id="KW-0346">Stress response</keyword>
<proteinExistence type="inferred from homology"/>
<dbReference type="Pfam" id="PF00270">
    <property type="entry name" value="DEAD"/>
    <property type="match status" value="1"/>
</dbReference>
<dbReference type="SUPFAM" id="SSF52540">
    <property type="entry name" value="P-loop containing nucleoside triphosphate hydrolases"/>
    <property type="match status" value="1"/>
</dbReference>
<dbReference type="PROSITE" id="PS51194">
    <property type="entry name" value="HELICASE_CTER"/>
    <property type="match status" value="1"/>
</dbReference>
<evidence type="ECO:0000256" key="4">
    <source>
        <dbReference type="ARBA" id="ARBA00022806"/>
    </source>
</evidence>
<dbReference type="Proteomes" id="UP000249396">
    <property type="component" value="Unassembled WGS sequence"/>
</dbReference>
<comment type="catalytic activity">
    <reaction evidence="8 9">
        <text>ATP + H2O = ADP + phosphate + H(+)</text>
        <dbReference type="Rhea" id="RHEA:13065"/>
        <dbReference type="ChEBI" id="CHEBI:15377"/>
        <dbReference type="ChEBI" id="CHEBI:15378"/>
        <dbReference type="ChEBI" id="CHEBI:30616"/>
        <dbReference type="ChEBI" id="CHEBI:43474"/>
        <dbReference type="ChEBI" id="CHEBI:456216"/>
        <dbReference type="EC" id="3.6.4.13"/>
    </reaction>
</comment>
<comment type="function">
    <text evidence="9">DEAD-box RNA helicase involved in various cellular processes at low temperature, including ribosome biogenesis, mRNA degradation and translation initiation.</text>
</comment>
<feature type="compositionally biased region" description="Basic residues" evidence="11">
    <location>
        <begin position="567"/>
        <end position="578"/>
    </location>
</feature>
<dbReference type="CDD" id="cd18787">
    <property type="entry name" value="SF2_C_DEAD"/>
    <property type="match status" value="1"/>
</dbReference>
<dbReference type="PROSITE" id="PS00039">
    <property type="entry name" value="DEAD_ATP_HELICASE"/>
    <property type="match status" value="1"/>
</dbReference>
<sequence length="578" mass="64935">MQSTETILSFSDLALSAPLLQAIREIGYETPSPIQAASIPPLLEGHDLVGQAQTGTGKTAAFALPILNNIDTSRREPQALVLTPTRELALQVAEAFQSYARHLPDFHILPIYGGQGMDTQLRQLRRGVHVIVGTPGRVMDHMRRHTLSLDGLTTLVLDEADEMLKMGFIDDVEWILEQSPPGRQIALFSATMPEAIRKVAKNYLRDPKEAKIENKTVTVEAISQRYWPVTGTNKLDALTRILEVEDFDAMLIFVRTKIATEELAEKLEARGYSAGALNGDMSQALREKNVERLKKKTLDIVVATDVAARGLDVDRISHVINYDIPYDTEAYIHRIGRTGRAGRTGNAILFVAPRERRMLVAIERATRHRIREMHLPTREDIAERRVEQFKELVMNTLESEELSFYREFVQHLGKEKNLAPLDIASALTFLAQKDRPLLPADRSSHSEHFDDGRDARKRADRSERPDRGGEKRERPQRDFDDSGTLYRIEVGRNDGVAPKDIVGAIANEAGIPGKSIGHIKIYDEFCTVSLPADMPLQTLKRMERIFIMGKPINITPWTGGPPPASFPRKRTYPPKRGE</sequence>
<dbReference type="InterPro" id="IPR028618">
    <property type="entry name" value="DEAD_helicase_DeaD"/>
</dbReference>
<dbReference type="PROSITE" id="PS51192">
    <property type="entry name" value="HELICASE_ATP_BIND_1"/>
    <property type="match status" value="1"/>
</dbReference>
<comment type="subcellular location">
    <subcellularLocation>
        <location evidence="9">Cytoplasm</location>
    </subcellularLocation>
</comment>
<dbReference type="InterPro" id="IPR011545">
    <property type="entry name" value="DEAD/DEAH_box_helicase_dom"/>
</dbReference>
<dbReference type="GO" id="GO:0005524">
    <property type="term" value="F:ATP binding"/>
    <property type="evidence" value="ECO:0007669"/>
    <property type="project" value="UniProtKB-UniRule"/>
</dbReference>
<dbReference type="Pfam" id="PF03880">
    <property type="entry name" value="DbpA"/>
    <property type="match status" value="1"/>
</dbReference>
<dbReference type="SMART" id="SM00490">
    <property type="entry name" value="HELICc"/>
    <property type="match status" value="1"/>
</dbReference>
<evidence type="ECO:0000256" key="7">
    <source>
        <dbReference type="ARBA" id="ARBA00023016"/>
    </source>
</evidence>
<gene>
    <name evidence="9" type="primary">deaD</name>
    <name evidence="9" type="synonym">csdA</name>
    <name evidence="15" type="ORF">DM484_23300</name>
</gene>
<evidence type="ECO:0000256" key="9">
    <source>
        <dbReference type="HAMAP-Rule" id="MF_00964"/>
    </source>
</evidence>
<evidence type="ECO:0000259" key="14">
    <source>
        <dbReference type="PROSITE" id="PS51195"/>
    </source>
</evidence>
<evidence type="ECO:0000256" key="2">
    <source>
        <dbReference type="ARBA" id="ARBA00022741"/>
    </source>
</evidence>
<evidence type="ECO:0000256" key="8">
    <source>
        <dbReference type="ARBA" id="ARBA00047984"/>
    </source>
</evidence>
<keyword evidence="5 9" id="KW-0067">ATP-binding</keyword>
<dbReference type="InterPro" id="IPR014001">
    <property type="entry name" value="Helicase_ATP-bd"/>
</dbReference>
<evidence type="ECO:0000256" key="1">
    <source>
        <dbReference type="ARBA" id="ARBA00022490"/>
    </source>
</evidence>
<dbReference type="InterPro" id="IPR027417">
    <property type="entry name" value="P-loop_NTPase"/>
</dbReference>
<dbReference type="InterPro" id="IPR001650">
    <property type="entry name" value="Helicase_C-like"/>
</dbReference>
<dbReference type="CDD" id="cd00268">
    <property type="entry name" value="DEADc"/>
    <property type="match status" value="1"/>
</dbReference>
<dbReference type="GO" id="GO:0005829">
    <property type="term" value="C:cytosol"/>
    <property type="evidence" value="ECO:0007669"/>
    <property type="project" value="TreeGrafter"/>
</dbReference>
<dbReference type="CDD" id="cd12499">
    <property type="entry name" value="RRM_EcCsdA_like"/>
    <property type="match status" value="1"/>
</dbReference>
<dbReference type="InterPro" id="IPR057325">
    <property type="entry name" value="DeaD_dimer"/>
</dbReference>
<dbReference type="GO" id="GO:0033592">
    <property type="term" value="F:RNA strand annealing activity"/>
    <property type="evidence" value="ECO:0007669"/>
    <property type="project" value="TreeGrafter"/>
</dbReference>
<feature type="domain" description="Helicase C-terminal" evidence="13">
    <location>
        <begin position="234"/>
        <end position="381"/>
    </location>
</feature>
<dbReference type="PANTHER" id="PTHR47963:SF8">
    <property type="entry name" value="ATP-DEPENDENT RNA HELICASE DEAD"/>
    <property type="match status" value="1"/>
</dbReference>